<reference evidence="9 10" key="1">
    <citation type="journal article" date="2018" name="G3 (Bethesda)">
        <title>Phylogenetic and Phylogenomic Definition of Rhizopus Species.</title>
        <authorList>
            <person name="Gryganskyi A.P."/>
            <person name="Golan J."/>
            <person name="Dolatabadi S."/>
            <person name="Mondo S."/>
            <person name="Robb S."/>
            <person name="Idnurm A."/>
            <person name="Muszewska A."/>
            <person name="Steczkiewicz K."/>
            <person name="Masonjones S."/>
            <person name="Liao H.L."/>
            <person name="Gajdeczka M.T."/>
            <person name="Anike F."/>
            <person name="Vuek A."/>
            <person name="Anishchenko I.M."/>
            <person name="Voigt K."/>
            <person name="de Hoog G.S."/>
            <person name="Smith M.E."/>
            <person name="Heitman J."/>
            <person name="Vilgalys R."/>
            <person name="Stajich J.E."/>
        </authorList>
    </citation>
    <scope>NUCLEOTIDE SEQUENCE [LARGE SCALE GENOMIC DNA]</scope>
    <source>
        <strain evidence="9 10">LSU 92-RS-03</strain>
    </source>
</reference>
<dbReference type="PANTHER" id="PTHR24055">
    <property type="entry name" value="MITOGEN-ACTIVATED PROTEIN KINASE"/>
    <property type="match status" value="1"/>
</dbReference>
<keyword evidence="2" id="KW-0723">Serine/threonine-protein kinase</keyword>
<evidence type="ECO:0000256" key="5">
    <source>
        <dbReference type="ARBA" id="ARBA00022777"/>
    </source>
</evidence>
<evidence type="ECO:0000256" key="7">
    <source>
        <dbReference type="ARBA" id="ARBA00023242"/>
    </source>
</evidence>
<keyword evidence="7" id="KW-0539">Nucleus</keyword>
<protein>
    <recommendedName>
        <fullName evidence="8">Protein kinase domain-containing protein</fullName>
    </recommendedName>
</protein>
<keyword evidence="10" id="KW-1185">Reference proteome</keyword>
<dbReference type="Pfam" id="PF00069">
    <property type="entry name" value="Pkinase"/>
    <property type="match status" value="1"/>
</dbReference>
<evidence type="ECO:0000256" key="1">
    <source>
        <dbReference type="ARBA" id="ARBA00004123"/>
    </source>
</evidence>
<dbReference type="FunFam" id="1.10.510.10:FF:000624">
    <property type="entry name" value="Mitogen-activated protein kinase"/>
    <property type="match status" value="1"/>
</dbReference>
<keyword evidence="3" id="KW-0808">Transferase</keyword>
<dbReference type="GO" id="GO:0005634">
    <property type="term" value="C:nucleus"/>
    <property type="evidence" value="ECO:0007669"/>
    <property type="project" value="UniProtKB-SubCell"/>
</dbReference>
<gene>
    <name evidence="9" type="ORF">CU098_000999</name>
</gene>
<keyword evidence="5" id="KW-0418">Kinase</keyword>
<dbReference type="InterPro" id="IPR050117">
    <property type="entry name" value="MAPK"/>
</dbReference>
<proteinExistence type="predicted"/>
<dbReference type="Gene3D" id="1.10.510.10">
    <property type="entry name" value="Transferase(Phosphotransferase) domain 1"/>
    <property type="match status" value="1"/>
</dbReference>
<dbReference type="OrthoDB" id="2158884at2759"/>
<keyword evidence="6" id="KW-0067">ATP-binding</keyword>
<name>A0A367IT39_RHIST</name>
<organism evidence="9 10">
    <name type="scientific">Rhizopus stolonifer</name>
    <name type="common">Rhizopus nigricans</name>
    <dbReference type="NCBI Taxonomy" id="4846"/>
    <lineage>
        <taxon>Eukaryota</taxon>
        <taxon>Fungi</taxon>
        <taxon>Fungi incertae sedis</taxon>
        <taxon>Mucoromycota</taxon>
        <taxon>Mucoromycotina</taxon>
        <taxon>Mucoromycetes</taxon>
        <taxon>Mucorales</taxon>
        <taxon>Mucorineae</taxon>
        <taxon>Rhizopodaceae</taxon>
        <taxon>Rhizopus</taxon>
    </lineage>
</organism>
<comment type="subcellular location">
    <subcellularLocation>
        <location evidence="1">Nucleus</location>
    </subcellularLocation>
</comment>
<dbReference type="SMART" id="SM00220">
    <property type="entry name" value="S_TKc"/>
    <property type="match status" value="1"/>
</dbReference>
<dbReference type="InterPro" id="IPR008271">
    <property type="entry name" value="Ser/Thr_kinase_AS"/>
</dbReference>
<evidence type="ECO:0000256" key="4">
    <source>
        <dbReference type="ARBA" id="ARBA00022741"/>
    </source>
</evidence>
<evidence type="ECO:0000313" key="10">
    <source>
        <dbReference type="Proteomes" id="UP000253551"/>
    </source>
</evidence>
<dbReference type="GO" id="GO:0005524">
    <property type="term" value="F:ATP binding"/>
    <property type="evidence" value="ECO:0007669"/>
    <property type="project" value="UniProtKB-KW"/>
</dbReference>
<dbReference type="AlphaFoldDB" id="A0A367IT39"/>
<dbReference type="Gene3D" id="3.30.200.20">
    <property type="entry name" value="Phosphorylase Kinase, domain 1"/>
    <property type="match status" value="1"/>
</dbReference>
<dbReference type="PROSITE" id="PS50011">
    <property type="entry name" value="PROTEIN_KINASE_DOM"/>
    <property type="match status" value="1"/>
</dbReference>
<evidence type="ECO:0000256" key="2">
    <source>
        <dbReference type="ARBA" id="ARBA00022527"/>
    </source>
</evidence>
<dbReference type="InterPro" id="IPR011009">
    <property type="entry name" value="Kinase-like_dom_sf"/>
</dbReference>
<dbReference type="EMBL" id="PJQM01005893">
    <property type="protein sequence ID" value="RCH80641.1"/>
    <property type="molecule type" value="Genomic_DNA"/>
</dbReference>
<dbReference type="Proteomes" id="UP000253551">
    <property type="component" value="Unassembled WGS sequence"/>
</dbReference>
<evidence type="ECO:0000259" key="8">
    <source>
        <dbReference type="PROSITE" id="PS50011"/>
    </source>
</evidence>
<accession>A0A367IT39</accession>
<keyword evidence="4" id="KW-0547">Nucleotide-binding</keyword>
<dbReference type="SUPFAM" id="SSF56112">
    <property type="entry name" value="Protein kinase-like (PK-like)"/>
    <property type="match status" value="1"/>
</dbReference>
<dbReference type="InterPro" id="IPR000719">
    <property type="entry name" value="Prot_kinase_dom"/>
</dbReference>
<feature type="non-terminal residue" evidence="9">
    <location>
        <position position="1"/>
    </location>
</feature>
<feature type="domain" description="Protein kinase" evidence="8">
    <location>
        <begin position="1"/>
        <end position="271"/>
    </location>
</feature>
<comment type="caution">
    <text evidence="9">The sequence shown here is derived from an EMBL/GenBank/DDBJ whole genome shotgun (WGS) entry which is preliminary data.</text>
</comment>
<dbReference type="GO" id="GO:0004674">
    <property type="term" value="F:protein serine/threonine kinase activity"/>
    <property type="evidence" value="ECO:0007669"/>
    <property type="project" value="UniProtKB-KW"/>
</dbReference>
<sequence length="300" mass="34624">VAIKVMKEKFKNTAECGKFTEYKMLTKMTCHPNIVQLHDTFLNSANELYFVMEYMEVGNLYQLINERRRLSSSIGINEIRSVLYQILDALSHIHYKEQIFHRDIKPENLLLSYSGDGSLVLKLADFGLAKHLDNKPPFTDYVSTRWYRAPEVLLKSTNYSYPIDLWAVGAIFAELITLDPLFPGQSEIDQLYRICKILGSPEKNSSKEFNLPDIPPVSPLLMDEPRIFDLKIAFDNAPQDSPLTRTISSPILYKEPQERTLSRRSISNLSIELHRTEKISKFHKLNLWAKKYGLASDKSF</sequence>
<dbReference type="STRING" id="4846.A0A367IT39"/>
<evidence type="ECO:0000256" key="3">
    <source>
        <dbReference type="ARBA" id="ARBA00022679"/>
    </source>
</evidence>
<evidence type="ECO:0000313" key="9">
    <source>
        <dbReference type="EMBL" id="RCH80641.1"/>
    </source>
</evidence>
<dbReference type="PROSITE" id="PS00108">
    <property type="entry name" value="PROTEIN_KINASE_ST"/>
    <property type="match status" value="1"/>
</dbReference>
<evidence type="ECO:0000256" key="6">
    <source>
        <dbReference type="ARBA" id="ARBA00022840"/>
    </source>
</evidence>